<gene>
    <name evidence="3" type="ORF">GCM10010319_29560</name>
</gene>
<reference evidence="3" key="4">
    <citation type="submission" date="2023-12" db="EMBL/GenBank/DDBJ databases">
        <authorList>
            <person name="Sun Q."/>
            <person name="Inoue M."/>
        </authorList>
    </citation>
    <scope>NUCLEOTIDE SEQUENCE</scope>
    <source>
        <strain evidence="3">JCM 4565</strain>
    </source>
</reference>
<reference evidence="3" key="1">
    <citation type="journal article" date="2014" name="Int. J. Syst. Evol. Microbiol.">
        <title>Complete genome of a new Firmicutes species belonging to the dominant human colonic microbiota ('Ruminococcus bicirculans') reveals two chromosomes and a selective capacity to utilize plant glucans.</title>
        <authorList>
            <consortium name="NISC Comparative Sequencing Program"/>
            <person name="Wegmann U."/>
            <person name="Louis P."/>
            <person name="Goesmann A."/>
            <person name="Henrissat B."/>
            <person name="Duncan S.H."/>
            <person name="Flint H.J."/>
        </authorList>
    </citation>
    <scope>NUCLEOTIDE SEQUENCE</scope>
    <source>
        <strain evidence="3">JCM 4565</strain>
    </source>
</reference>
<reference evidence="4" key="3">
    <citation type="journal article" date="2019" name="Int. J. Syst. Evol. Microbiol.">
        <title>The Global Catalogue of Microorganisms (GCM) 10K type strain sequencing project: providing services to taxonomists for standard genome sequencing and annotation.</title>
        <authorList>
            <consortium name="The Broad Institute Genomics Platform"/>
            <consortium name="The Broad Institute Genome Sequencing Center for Infectious Disease"/>
            <person name="Wu L."/>
            <person name="Ma J."/>
        </authorList>
    </citation>
    <scope>NUCLEOTIDE SEQUENCE [LARGE SCALE GENOMIC DNA]</scope>
    <source>
        <strain evidence="4">JCM 4565</strain>
    </source>
</reference>
<sequence>MSTTEVGAWRGSAEKREQHLELTAEQNRMVTARWETAKEARGSLDGLMRGIEERSARHGGNLEGLDYSLKGLDSFRRKAAVSMKRPGVDAESVCEEVDDLNRYTLTFETDNYVQGTKQTYAELRDRGFEPVSEQNTWEDPVYKGINTAWEHPGTKEKFELQFHTPESFEAKSKNHELYELARSGEFEKYNTEEDPTAAVSYQEASDLLQNERYENVRTPPGVEEVSKRKVRATLNPEVDPEIIDHVRQMETDLKAVHAAGAAAKEQQQTSALGSGLGETLQADGPGLRDRLATKTEPARSPAAQAPAADPLPTQSRGRGRSMA</sequence>
<feature type="region of interest" description="Disordered" evidence="1">
    <location>
        <begin position="258"/>
        <end position="323"/>
    </location>
</feature>
<reference evidence="2" key="2">
    <citation type="journal article" date="2014" name="J. Am. Chem. Soc.">
        <title>A methyltransferase initiates terpene cyclization in teleocidin B biosynthesis.</title>
        <authorList>
            <person name="Awakawa T."/>
            <person name="Zhang L."/>
            <person name="Wakimoto T."/>
            <person name="Hoshino S."/>
            <person name="Mori T."/>
            <person name="Ito T."/>
            <person name="Ishikawa J."/>
            <person name="Tanner M.E."/>
            <person name="Abe I."/>
        </authorList>
    </citation>
    <scope>NUCLEOTIDE SEQUENCE</scope>
    <source>
        <strain evidence="2">NBRC 12747</strain>
    </source>
</reference>
<dbReference type="RefSeq" id="WP_344118241.1">
    <property type="nucleotide sequence ID" value="NZ_BAAABW010000016.1"/>
</dbReference>
<dbReference type="EMBL" id="AB937726">
    <property type="protein sequence ID" value="BAP27969.1"/>
    <property type="molecule type" value="Genomic_DNA"/>
</dbReference>
<evidence type="ECO:0000313" key="4">
    <source>
        <dbReference type="Proteomes" id="UP001500063"/>
    </source>
</evidence>
<name>A0A077K9I9_9ACTN</name>
<evidence type="ECO:0000313" key="2">
    <source>
        <dbReference type="EMBL" id="BAP27969.1"/>
    </source>
</evidence>
<accession>A0A077K9I9</accession>
<dbReference type="Proteomes" id="UP001500063">
    <property type="component" value="Unassembled WGS sequence"/>
</dbReference>
<evidence type="ECO:0000256" key="1">
    <source>
        <dbReference type="SAM" id="MobiDB-lite"/>
    </source>
</evidence>
<organism evidence="2">
    <name type="scientific">Streptomyces blastmyceticus</name>
    <dbReference type="NCBI Taxonomy" id="68180"/>
    <lineage>
        <taxon>Bacteria</taxon>
        <taxon>Bacillati</taxon>
        <taxon>Actinomycetota</taxon>
        <taxon>Actinomycetes</taxon>
        <taxon>Kitasatosporales</taxon>
        <taxon>Streptomycetaceae</taxon>
        <taxon>Streptomyces</taxon>
    </lineage>
</organism>
<dbReference type="AlphaFoldDB" id="A0A077K9I9"/>
<feature type="compositionally biased region" description="Low complexity" evidence="1">
    <location>
        <begin position="298"/>
        <end position="312"/>
    </location>
</feature>
<keyword evidence="4" id="KW-1185">Reference proteome</keyword>
<feature type="compositionally biased region" description="Basic and acidic residues" evidence="1">
    <location>
        <begin position="286"/>
        <end position="297"/>
    </location>
</feature>
<proteinExistence type="predicted"/>
<dbReference type="EMBL" id="BAAABW010000016">
    <property type="protein sequence ID" value="GAA0350715.1"/>
    <property type="molecule type" value="Genomic_DNA"/>
</dbReference>
<protein>
    <submittedName>
        <fullName evidence="2">Putative ubiquitin thioesterase L96</fullName>
    </submittedName>
</protein>
<evidence type="ECO:0000313" key="3">
    <source>
        <dbReference type="EMBL" id="GAA0350715.1"/>
    </source>
</evidence>